<dbReference type="Gene3D" id="3.30.70.1070">
    <property type="entry name" value="Sporulation related repeat"/>
    <property type="match status" value="1"/>
</dbReference>
<name>A0A3B1BUV4_9ZZZZ</name>
<dbReference type="GO" id="GO:0032153">
    <property type="term" value="C:cell division site"/>
    <property type="evidence" value="ECO:0007669"/>
    <property type="project" value="TreeGrafter"/>
</dbReference>
<evidence type="ECO:0000259" key="2">
    <source>
        <dbReference type="PROSITE" id="PS51724"/>
    </source>
</evidence>
<reference evidence="3" key="1">
    <citation type="submission" date="2018-06" db="EMBL/GenBank/DDBJ databases">
        <authorList>
            <person name="Zhirakovskaya E."/>
        </authorList>
    </citation>
    <scope>NUCLEOTIDE SEQUENCE</scope>
</reference>
<dbReference type="PROSITE" id="PS51724">
    <property type="entry name" value="SPOR"/>
    <property type="match status" value="1"/>
</dbReference>
<protein>
    <submittedName>
        <fullName evidence="3">DedD protein</fullName>
    </submittedName>
</protein>
<keyword evidence="1" id="KW-0812">Transmembrane</keyword>
<dbReference type="InterPro" id="IPR052521">
    <property type="entry name" value="Cell_div_SPOR-domain"/>
</dbReference>
<dbReference type="Pfam" id="PF05036">
    <property type="entry name" value="SPOR"/>
    <property type="match status" value="1"/>
</dbReference>
<keyword evidence="1" id="KW-0472">Membrane</keyword>
<proteinExistence type="predicted"/>
<dbReference type="GO" id="GO:0042834">
    <property type="term" value="F:peptidoglycan binding"/>
    <property type="evidence" value="ECO:0007669"/>
    <property type="project" value="InterPro"/>
</dbReference>
<organism evidence="3">
    <name type="scientific">hydrothermal vent metagenome</name>
    <dbReference type="NCBI Taxonomy" id="652676"/>
    <lineage>
        <taxon>unclassified sequences</taxon>
        <taxon>metagenomes</taxon>
        <taxon>ecological metagenomes</taxon>
    </lineage>
</organism>
<keyword evidence="1" id="KW-1133">Transmembrane helix</keyword>
<accession>A0A3B1BUV4</accession>
<dbReference type="EMBL" id="UOFZ01000177">
    <property type="protein sequence ID" value="VAX14530.1"/>
    <property type="molecule type" value="Genomic_DNA"/>
</dbReference>
<feature type="transmembrane region" description="Helical" evidence="1">
    <location>
        <begin position="12"/>
        <end position="29"/>
    </location>
</feature>
<evidence type="ECO:0000313" key="3">
    <source>
        <dbReference type="EMBL" id="VAX14530.1"/>
    </source>
</evidence>
<evidence type="ECO:0000256" key="1">
    <source>
        <dbReference type="SAM" id="Phobius"/>
    </source>
</evidence>
<dbReference type="AlphaFoldDB" id="A0A3B1BUV4"/>
<dbReference type="InterPro" id="IPR007730">
    <property type="entry name" value="SPOR-like_dom"/>
</dbReference>
<dbReference type="PANTHER" id="PTHR38687:SF1">
    <property type="entry name" value="CELL DIVISION PROTEIN DEDD"/>
    <property type="match status" value="1"/>
</dbReference>
<dbReference type="PANTHER" id="PTHR38687">
    <property type="entry name" value="CELL DIVISION PROTEIN DEDD-RELATED"/>
    <property type="match status" value="1"/>
</dbReference>
<dbReference type="SUPFAM" id="SSF110997">
    <property type="entry name" value="Sporulation related repeat"/>
    <property type="match status" value="1"/>
</dbReference>
<dbReference type="GO" id="GO:0030428">
    <property type="term" value="C:cell septum"/>
    <property type="evidence" value="ECO:0007669"/>
    <property type="project" value="TreeGrafter"/>
</dbReference>
<dbReference type="GO" id="GO:0032506">
    <property type="term" value="P:cytokinetic process"/>
    <property type="evidence" value="ECO:0007669"/>
    <property type="project" value="TreeGrafter"/>
</dbReference>
<sequence>MEQHSRLKQRLVGAIVLVALGVIFIPMVLDGERESGFIVNGSSIPAKPAEIKNIRQFEFANDNSPAAGRQDAGQEKIRIPVDEHSAPLSTAIKAPAAVNRVRSSKLKTDRHEQSASPVVVQKRKVPVAPTSQAWAVQVGSFKQRSNAFKLRDRLRKQKYKVFVEGIRSNNAKFIYRVRLGPYVNRVGAERVRERLLSRQKIKGLLVRHP</sequence>
<feature type="domain" description="SPOR" evidence="2">
    <location>
        <begin position="128"/>
        <end position="208"/>
    </location>
</feature>
<dbReference type="InterPro" id="IPR036680">
    <property type="entry name" value="SPOR-like_sf"/>
</dbReference>
<gene>
    <name evidence="3" type="ORF">MNBD_GAMMA24-2792</name>
</gene>